<feature type="region of interest" description="Disordered" evidence="1">
    <location>
        <begin position="71"/>
        <end position="188"/>
    </location>
</feature>
<dbReference type="EMBL" id="CAJQZP010000178">
    <property type="protein sequence ID" value="CAG4943811.1"/>
    <property type="molecule type" value="Genomic_DNA"/>
</dbReference>
<feature type="compositionally biased region" description="Low complexity" evidence="1">
    <location>
        <begin position="141"/>
        <end position="160"/>
    </location>
</feature>
<keyword evidence="3" id="KW-1185">Reference proteome</keyword>
<feature type="compositionally biased region" description="Polar residues" evidence="1">
    <location>
        <begin position="161"/>
        <end position="177"/>
    </location>
</feature>
<evidence type="ECO:0000313" key="2">
    <source>
        <dbReference type="EMBL" id="CAG4943811.1"/>
    </source>
</evidence>
<feature type="compositionally biased region" description="Polar residues" evidence="1">
    <location>
        <begin position="109"/>
        <end position="118"/>
    </location>
</feature>
<evidence type="ECO:0000313" key="3">
    <source>
        <dbReference type="Proteomes" id="UP000691718"/>
    </source>
</evidence>
<comment type="caution">
    <text evidence="2">The sequence shown here is derived from an EMBL/GenBank/DDBJ whole genome shotgun (WGS) entry which is preliminary data.</text>
</comment>
<proteinExistence type="predicted"/>
<accession>A0A8S3W6B2</accession>
<gene>
    <name evidence="2" type="ORF">PAPOLLO_LOCUS2752</name>
</gene>
<dbReference type="OrthoDB" id="6930281at2759"/>
<feature type="region of interest" description="Disordered" evidence="1">
    <location>
        <begin position="1"/>
        <end position="20"/>
    </location>
</feature>
<evidence type="ECO:0000256" key="1">
    <source>
        <dbReference type="SAM" id="MobiDB-lite"/>
    </source>
</evidence>
<dbReference type="Proteomes" id="UP000691718">
    <property type="component" value="Unassembled WGS sequence"/>
</dbReference>
<protein>
    <submittedName>
        <fullName evidence="2">(apollo) hypothetical protein</fullName>
    </submittedName>
</protein>
<reference evidence="2" key="1">
    <citation type="submission" date="2021-04" db="EMBL/GenBank/DDBJ databases">
        <authorList>
            <person name="Tunstrom K."/>
        </authorList>
    </citation>
    <scope>NUCLEOTIDE SEQUENCE</scope>
</reference>
<organism evidence="2 3">
    <name type="scientific">Parnassius apollo</name>
    <name type="common">Apollo butterfly</name>
    <name type="synonym">Papilio apollo</name>
    <dbReference type="NCBI Taxonomy" id="110799"/>
    <lineage>
        <taxon>Eukaryota</taxon>
        <taxon>Metazoa</taxon>
        <taxon>Ecdysozoa</taxon>
        <taxon>Arthropoda</taxon>
        <taxon>Hexapoda</taxon>
        <taxon>Insecta</taxon>
        <taxon>Pterygota</taxon>
        <taxon>Neoptera</taxon>
        <taxon>Endopterygota</taxon>
        <taxon>Lepidoptera</taxon>
        <taxon>Glossata</taxon>
        <taxon>Ditrysia</taxon>
        <taxon>Papilionoidea</taxon>
        <taxon>Papilionidae</taxon>
        <taxon>Parnassiinae</taxon>
        <taxon>Parnassini</taxon>
        <taxon>Parnassius</taxon>
        <taxon>Parnassius</taxon>
    </lineage>
</organism>
<dbReference type="AlphaFoldDB" id="A0A8S3W6B2"/>
<feature type="compositionally biased region" description="Low complexity" evidence="1">
    <location>
        <begin position="75"/>
        <end position="90"/>
    </location>
</feature>
<sequence length="188" mass="21415">MRKKSKNLNNSDDECNRQEKKYDEDVSFCEMLISMLNLLIDQKHYAKIEILNALNTATKYSPLIQNVMPPRFRQSSSSHSSYNPNMTSPYPNTPSPYPIYDKSPPDPSPQTQYTPSRNPSIIPQSPPDQSPQTQYTISRNPSIIPQSQPDPSPQTQYTPSRNPSNISQSHTQSNTKNYRIIAGSIRRI</sequence>
<name>A0A8S3W6B2_PARAO</name>